<dbReference type="PANTHER" id="PTHR31836">
    <property type="match status" value="1"/>
</dbReference>
<name>A0ABY7NVU3_9ACTN</name>
<dbReference type="EMBL" id="CP115300">
    <property type="protein sequence ID" value="WBO61587.1"/>
    <property type="molecule type" value="Genomic_DNA"/>
</dbReference>
<dbReference type="InterPro" id="IPR036908">
    <property type="entry name" value="RlpA-like_sf"/>
</dbReference>
<dbReference type="Gene3D" id="2.40.40.10">
    <property type="entry name" value="RlpA-like domain"/>
    <property type="match status" value="1"/>
</dbReference>
<reference evidence="4 5" key="1">
    <citation type="submission" date="2022-12" db="EMBL/GenBank/DDBJ databases">
        <authorList>
            <person name="Mo P."/>
        </authorList>
    </citation>
    <scope>NUCLEOTIDE SEQUENCE [LARGE SCALE GENOMIC DNA]</scope>
    <source>
        <strain evidence="4 5">HUAS 2-6</strain>
    </source>
</reference>
<evidence type="ECO:0000259" key="3">
    <source>
        <dbReference type="Pfam" id="PF03330"/>
    </source>
</evidence>
<dbReference type="InterPro" id="IPR051477">
    <property type="entry name" value="Expansin_CellWall"/>
</dbReference>
<evidence type="ECO:0000313" key="4">
    <source>
        <dbReference type="EMBL" id="WBO61587.1"/>
    </source>
</evidence>
<dbReference type="PROSITE" id="PS51257">
    <property type="entry name" value="PROKAR_LIPOPROTEIN"/>
    <property type="match status" value="1"/>
</dbReference>
<dbReference type="Pfam" id="PF03330">
    <property type="entry name" value="DPBB_1"/>
    <property type="match status" value="1"/>
</dbReference>
<evidence type="ECO:0000256" key="2">
    <source>
        <dbReference type="SAM" id="MobiDB-lite"/>
    </source>
</evidence>
<dbReference type="InterPro" id="IPR036749">
    <property type="entry name" value="Expansin_CBD_sf"/>
</dbReference>
<dbReference type="CDD" id="cd22272">
    <property type="entry name" value="DPBB_EXLX1-like"/>
    <property type="match status" value="1"/>
</dbReference>
<sequence>MRATKHAAPQPWRRRGLVTGIPLGLLVVGVLACLALTVLTGSGTGAGRAADASAAGVRAAAPSGAGSAAGGGAGATVQPTASASTTIPASATPSPSVSATATASATSTAPASSRAAALAGRIRPAVSYQGVATAYAAGDGSGSCLYGPSDDLMVAAMNVTDYESAKACGAYVLVRAAGGATITVRIVNECPWPCAPGQLDLSRQAFAKLADLSVGRLPITWSLLSPDLPGTIAVRYKIGSTKWWCGIQVIGHRNPVAALEVRAAGGWRRLPRTDYNYFLSADGTGCGGALRITDIYGERLTVDGIAVRPDVAQLTGVQFARH</sequence>
<dbReference type="Gene3D" id="2.60.40.760">
    <property type="entry name" value="Expansin, cellulose-binding-like domain"/>
    <property type="match status" value="1"/>
</dbReference>
<keyword evidence="1" id="KW-0732">Signal</keyword>
<dbReference type="InterPro" id="IPR049818">
    <property type="entry name" value="Expansin_EXLX1-like"/>
</dbReference>
<dbReference type="Proteomes" id="UP001212326">
    <property type="component" value="Chromosome"/>
</dbReference>
<organism evidence="4 5">
    <name type="scientific">Streptomyces camelliae</name>
    <dbReference type="NCBI Taxonomy" id="3004093"/>
    <lineage>
        <taxon>Bacteria</taxon>
        <taxon>Bacillati</taxon>
        <taxon>Actinomycetota</taxon>
        <taxon>Actinomycetes</taxon>
        <taxon>Kitasatosporales</taxon>
        <taxon>Streptomycetaceae</taxon>
        <taxon>Streptomyces</taxon>
    </lineage>
</organism>
<dbReference type="RefSeq" id="WP_270079547.1">
    <property type="nucleotide sequence ID" value="NZ_CP115300.1"/>
</dbReference>
<feature type="domain" description="RlpA-like protein double-psi beta-barrel" evidence="3">
    <location>
        <begin position="157"/>
        <end position="220"/>
    </location>
</feature>
<protein>
    <submittedName>
        <fullName evidence="4">Expansin EXLX1 family cellulose-binding protein</fullName>
    </submittedName>
</protein>
<feature type="region of interest" description="Disordered" evidence="2">
    <location>
        <begin position="84"/>
        <end position="105"/>
    </location>
</feature>
<dbReference type="SUPFAM" id="SSF50685">
    <property type="entry name" value="Barwin-like endoglucanases"/>
    <property type="match status" value="1"/>
</dbReference>
<gene>
    <name evidence="4" type="ORF">O1G22_01250</name>
</gene>
<proteinExistence type="predicted"/>
<dbReference type="SUPFAM" id="SSF49590">
    <property type="entry name" value="PHL pollen allergen"/>
    <property type="match status" value="1"/>
</dbReference>
<accession>A0ABY7NVU3</accession>
<evidence type="ECO:0000256" key="1">
    <source>
        <dbReference type="ARBA" id="ARBA00022729"/>
    </source>
</evidence>
<dbReference type="InterPro" id="IPR009009">
    <property type="entry name" value="RlpA-like_DPBB"/>
</dbReference>
<dbReference type="PANTHER" id="PTHR31836:SF21">
    <property type="entry name" value="EXPANSIN-LIKE PROTEIN 7"/>
    <property type="match status" value="1"/>
</dbReference>
<dbReference type="NCBIfam" id="NF041144">
    <property type="entry name" value="expansin_EXLX1"/>
    <property type="match status" value="1"/>
</dbReference>
<keyword evidence="5" id="KW-1185">Reference proteome</keyword>
<evidence type="ECO:0000313" key="5">
    <source>
        <dbReference type="Proteomes" id="UP001212326"/>
    </source>
</evidence>